<protein>
    <submittedName>
        <fullName evidence="4">TetR/AcrR family transcriptional regulator</fullName>
    </submittedName>
</protein>
<dbReference type="KEGG" id="amon:H9L24_08675"/>
<dbReference type="EMBL" id="CP060790">
    <property type="protein sequence ID" value="QNP60816.1"/>
    <property type="molecule type" value="Genomic_DNA"/>
</dbReference>
<feature type="DNA-binding region" description="H-T-H motif" evidence="2">
    <location>
        <begin position="31"/>
        <end position="50"/>
    </location>
</feature>
<keyword evidence="1 2" id="KW-0238">DNA-binding</keyword>
<dbReference type="SUPFAM" id="SSF46689">
    <property type="entry name" value="Homeodomain-like"/>
    <property type="match status" value="1"/>
</dbReference>
<proteinExistence type="predicted"/>
<keyword evidence="5" id="KW-1185">Reference proteome</keyword>
<evidence type="ECO:0000313" key="5">
    <source>
        <dbReference type="Proteomes" id="UP000516057"/>
    </source>
</evidence>
<name>A0A7H0HJV0_9BURK</name>
<dbReference type="Pfam" id="PF00440">
    <property type="entry name" value="TetR_N"/>
    <property type="match status" value="1"/>
</dbReference>
<dbReference type="GO" id="GO:0000976">
    <property type="term" value="F:transcription cis-regulatory region binding"/>
    <property type="evidence" value="ECO:0007669"/>
    <property type="project" value="TreeGrafter"/>
</dbReference>
<dbReference type="PRINTS" id="PR00455">
    <property type="entry name" value="HTHTETR"/>
</dbReference>
<evidence type="ECO:0000313" key="4">
    <source>
        <dbReference type="EMBL" id="QNP60816.1"/>
    </source>
</evidence>
<sequence length="186" mass="20740">MSPKRPDAATRRAQLLDAADAVFRVHGVGAPLDLIVEQAGVGRATLYRQFADRHAILQALMERSVERLQQQVERLSARDDAFLLLLQYLADRIVDSPALSDYWRTASARDPRFLPLRRQVWRAFAPSLARAQACGLVRDDLQPGDISLLSGMLGAALRGETDAERRRLVQRALDIIHRGLRPATPA</sequence>
<dbReference type="AlphaFoldDB" id="A0A7H0HJV0"/>
<reference evidence="4 5" key="1">
    <citation type="submission" date="2020-08" db="EMBL/GenBank/DDBJ databases">
        <title>Genome sequence of Acidovorax monticola KACC 19171T.</title>
        <authorList>
            <person name="Hyun D.-W."/>
            <person name="Bae J.-W."/>
        </authorList>
    </citation>
    <scope>NUCLEOTIDE SEQUENCE [LARGE SCALE GENOMIC DNA]</scope>
    <source>
        <strain evidence="4 5">KACC 19171</strain>
    </source>
</reference>
<dbReference type="Proteomes" id="UP000516057">
    <property type="component" value="Chromosome"/>
</dbReference>
<dbReference type="InterPro" id="IPR001647">
    <property type="entry name" value="HTH_TetR"/>
</dbReference>
<dbReference type="PROSITE" id="PS50977">
    <property type="entry name" value="HTH_TETR_2"/>
    <property type="match status" value="1"/>
</dbReference>
<organism evidence="4 5">
    <name type="scientific">Paenacidovorax monticola</name>
    <dbReference type="NCBI Taxonomy" id="1926868"/>
    <lineage>
        <taxon>Bacteria</taxon>
        <taxon>Pseudomonadati</taxon>
        <taxon>Pseudomonadota</taxon>
        <taxon>Betaproteobacteria</taxon>
        <taxon>Burkholderiales</taxon>
        <taxon>Comamonadaceae</taxon>
        <taxon>Paenacidovorax</taxon>
    </lineage>
</organism>
<dbReference type="InterPro" id="IPR036271">
    <property type="entry name" value="Tet_transcr_reg_TetR-rel_C_sf"/>
</dbReference>
<evidence type="ECO:0000256" key="1">
    <source>
        <dbReference type="ARBA" id="ARBA00023125"/>
    </source>
</evidence>
<feature type="domain" description="HTH tetR-type" evidence="3">
    <location>
        <begin position="9"/>
        <end position="68"/>
    </location>
</feature>
<dbReference type="InterPro" id="IPR050109">
    <property type="entry name" value="HTH-type_TetR-like_transc_reg"/>
</dbReference>
<dbReference type="PANTHER" id="PTHR30055:SF223">
    <property type="entry name" value="HTH-TYPE TRANSCRIPTIONAL REGULATOR UIDR"/>
    <property type="match status" value="1"/>
</dbReference>
<dbReference type="InterPro" id="IPR049445">
    <property type="entry name" value="TetR_SbtR-like_C"/>
</dbReference>
<dbReference type="PANTHER" id="PTHR30055">
    <property type="entry name" value="HTH-TYPE TRANSCRIPTIONAL REGULATOR RUTR"/>
    <property type="match status" value="1"/>
</dbReference>
<dbReference type="GO" id="GO:0003700">
    <property type="term" value="F:DNA-binding transcription factor activity"/>
    <property type="evidence" value="ECO:0007669"/>
    <property type="project" value="TreeGrafter"/>
</dbReference>
<dbReference type="Gene3D" id="1.10.357.10">
    <property type="entry name" value="Tetracycline Repressor, domain 2"/>
    <property type="match status" value="1"/>
</dbReference>
<dbReference type="InterPro" id="IPR009057">
    <property type="entry name" value="Homeodomain-like_sf"/>
</dbReference>
<dbReference type="SUPFAM" id="SSF48498">
    <property type="entry name" value="Tetracyclin repressor-like, C-terminal domain"/>
    <property type="match status" value="1"/>
</dbReference>
<dbReference type="Pfam" id="PF21597">
    <property type="entry name" value="TetR_C_43"/>
    <property type="match status" value="1"/>
</dbReference>
<accession>A0A7H0HJV0</accession>
<gene>
    <name evidence="4" type="ORF">H9L24_08675</name>
</gene>
<dbReference type="RefSeq" id="WP_187737796.1">
    <property type="nucleotide sequence ID" value="NZ_CP060790.1"/>
</dbReference>
<evidence type="ECO:0000256" key="2">
    <source>
        <dbReference type="PROSITE-ProRule" id="PRU00335"/>
    </source>
</evidence>
<evidence type="ECO:0000259" key="3">
    <source>
        <dbReference type="PROSITE" id="PS50977"/>
    </source>
</evidence>